<dbReference type="AlphaFoldDB" id="A0A6H5GYW6"/>
<feature type="compositionally biased region" description="Low complexity" evidence="1">
    <location>
        <begin position="196"/>
        <end position="302"/>
    </location>
</feature>
<name>A0A6H5GYW6_9HEMI</name>
<evidence type="ECO:0000313" key="3">
    <source>
        <dbReference type="Proteomes" id="UP000479000"/>
    </source>
</evidence>
<evidence type="ECO:0000256" key="1">
    <source>
        <dbReference type="SAM" id="MobiDB-lite"/>
    </source>
</evidence>
<reference evidence="2 3" key="1">
    <citation type="submission" date="2020-02" db="EMBL/GenBank/DDBJ databases">
        <authorList>
            <person name="Ferguson B K."/>
        </authorList>
    </citation>
    <scope>NUCLEOTIDE SEQUENCE [LARGE SCALE GENOMIC DNA]</scope>
</reference>
<dbReference type="EMBL" id="CADCXU010021795">
    <property type="protein sequence ID" value="CAB0009415.1"/>
    <property type="molecule type" value="Genomic_DNA"/>
</dbReference>
<feature type="compositionally biased region" description="Pro residues" evidence="1">
    <location>
        <begin position="179"/>
        <end position="195"/>
    </location>
</feature>
<gene>
    <name evidence="2" type="ORF">NTEN_LOCUS14563</name>
</gene>
<proteinExistence type="predicted"/>
<dbReference type="Proteomes" id="UP000479000">
    <property type="component" value="Unassembled WGS sequence"/>
</dbReference>
<accession>A0A6H5GYW6</accession>
<protein>
    <submittedName>
        <fullName evidence="2">Uncharacterized protein</fullName>
    </submittedName>
</protein>
<organism evidence="2 3">
    <name type="scientific">Nesidiocoris tenuis</name>
    <dbReference type="NCBI Taxonomy" id="355587"/>
    <lineage>
        <taxon>Eukaryota</taxon>
        <taxon>Metazoa</taxon>
        <taxon>Ecdysozoa</taxon>
        <taxon>Arthropoda</taxon>
        <taxon>Hexapoda</taxon>
        <taxon>Insecta</taxon>
        <taxon>Pterygota</taxon>
        <taxon>Neoptera</taxon>
        <taxon>Paraneoptera</taxon>
        <taxon>Hemiptera</taxon>
        <taxon>Heteroptera</taxon>
        <taxon>Panheteroptera</taxon>
        <taxon>Cimicomorpha</taxon>
        <taxon>Miridae</taxon>
        <taxon>Dicyphina</taxon>
        <taxon>Nesidiocoris</taxon>
    </lineage>
</organism>
<keyword evidence="3" id="KW-1185">Reference proteome</keyword>
<evidence type="ECO:0000313" key="2">
    <source>
        <dbReference type="EMBL" id="CAB0009415.1"/>
    </source>
</evidence>
<feature type="region of interest" description="Disordered" evidence="1">
    <location>
        <begin position="162"/>
        <end position="307"/>
    </location>
</feature>
<sequence length="331" mass="35567">MISFLCLRTRFIKKRMCTPLDEVSGSIKTLSFIELMMTPSGLAGDPEEDDEVIKTSTKEDKSLHSHWKVVDDKRPVPCLVPLRPTPPPPQLGIITPCPWAGSARPPVGPPRRPLSSPHRNFKILFLNLGEFRGLPLPVKRALSPEQPSSGASLRAIEVDRVSSRTPAPPLQAPATLTPSPTPSPPPKPAPSPSAPPTTTAINTSIPTTTTTSTTSANNLVNTTTTTAASTNTSTITTTSTNTNTTTYTNTNSTSTIHTHTNNTTPNTTSTTTKNNATTTHTNTTTTTSNITPTTSTNTTTSRTPHHRNPRLHRVTLTEDQEIGPHWKAGKQ</sequence>